<dbReference type="GO" id="GO:0015031">
    <property type="term" value="P:protein transport"/>
    <property type="evidence" value="ECO:0007669"/>
    <property type="project" value="UniProtKB-KW"/>
</dbReference>
<evidence type="ECO:0000256" key="7">
    <source>
        <dbReference type="ARBA" id="ARBA00022807"/>
    </source>
</evidence>
<evidence type="ECO:0000313" key="15">
    <source>
        <dbReference type="EMBL" id="KAF9663122.1"/>
    </source>
</evidence>
<dbReference type="GO" id="GO:0034727">
    <property type="term" value="P:piecemeal microautophagy of the nucleus"/>
    <property type="evidence" value="ECO:0007669"/>
    <property type="project" value="TreeGrafter"/>
</dbReference>
<dbReference type="PANTHER" id="PTHR22624:SF49">
    <property type="entry name" value="CYSTEINE PROTEASE"/>
    <property type="match status" value="1"/>
</dbReference>
<comment type="subcellular location">
    <subcellularLocation>
        <location evidence="1 13">Cytoplasm</location>
    </subcellularLocation>
</comment>
<dbReference type="PANTHER" id="PTHR22624">
    <property type="entry name" value="CYSTEINE PROTEASE ATG4"/>
    <property type="match status" value="1"/>
</dbReference>
<evidence type="ECO:0000256" key="2">
    <source>
        <dbReference type="ARBA" id="ARBA00010958"/>
    </source>
</evidence>
<dbReference type="GO" id="GO:0019786">
    <property type="term" value="F:protein-phosphatidylethanolamide deconjugating activity"/>
    <property type="evidence" value="ECO:0007669"/>
    <property type="project" value="InterPro"/>
</dbReference>
<dbReference type="InterPro" id="IPR038765">
    <property type="entry name" value="Papain-like_cys_pep_sf"/>
</dbReference>
<comment type="similarity">
    <text evidence="2 13">Belongs to the peptidase C54 family.</text>
</comment>
<evidence type="ECO:0000256" key="1">
    <source>
        <dbReference type="ARBA" id="ARBA00004496"/>
    </source>
</evidence>
<comment type="function">
    <text evidence="12">Cysteine protease that plays a key role in autophagy by mediating both proteolytic activation and delipidation of ATG8 family proteins. The protease activity is required for proteolytic activation of ATG8 family proteins: cleaves the C-terminal amino acid of ATG8 proteins to reveal a C-terminal glycine. Exposure of the glycine at the C-terminus is essential for ATG8 proteins conjugation to phosphatidylethanolamine (PE) and insertion to membranes, which is necessary for autophagy. In addition to the protease activity, also mediates delipidation of PE-conjugated ATG8 proteins.</text>
</comment>
<gene>
    <name evidence="15" type="ORF">SADUNF_Sadunf17G0005600</name>
</gene>
<dbReference type="GO" id="GO:0035973">
    <property type="term" value="P:aggrephagy"/>
    <property type="evidence" value="ECO:0007669"/>
    <property type="project" value="TreeGrafter"/>
</dbReference>
<evidence type="ECO:0000256" key="5">
    <source>
        <dbReference type="ARBA" id="ARBA00022670"/>
    </source>
</evidence>
<dbReference type="GO" id="GO:0005737">
    <property type="term" value="C:cytoplasm"/>
    <property type="evidence" value="ECO:0007669"/>
    <property type="project" value="UniProtKB-SubCell"/>
</dbReference>
<evidence type="ECO:0000259" key="14">
    <source>
        <dbReference type="Pfam" id="PF03416"/>
    </source>
</evidence>
<keyword evidence="8 13" id="KW-0653">Protein transport</keyword>
<dbReference type="GO" id="GO:0016485">
    <property type="term" value="P:protein processing"/>
    <property type="evidence" value="ECO:0007669"/>
    <property type="project" value="TreeGrafter"/>
</dbReference>
<protein>
    <recommendedName>
        <fullName evidence="13">Cysteine protease</fullName>
        <ecNumber evidence="13">3.4.22.-</ecNumber>
    </recommendedName>
</protein>
<evidence type="ECO:0000256" key="8">
    <source>
        <dbReference type="ARBA" id="ARBA00022927"/>
    </source>
</evidence>
<keyword evidence="16" id="KW-1185">Reference proteome</keyword>
<comment type="caution">
    <text evidence="15">The sequence shown here is derived from an EMBL/GenBank/DDBJ whole genome shotgun (WGS) entry which is preliminary data.</text>
</comment>
<evidence type="ECO:0000256" key="9">
    <source>
        <dbReference type="ARBA" id="ARBA00023006"/>
    </source>
</evidence>
<keyword evidence="3" id="KW-0813">Transport</keyword>
<dbReference type="InterPro" id="IPR005078">
    <property type="entry name" value="Peptidase_C54"/>
</dbReference>
<keyword evidence="9 13" id="KW-0072">Autophagy</keyword>
<evidence type="ECO:0000256" key="13">
    <source>
        <dbReference type="RuleBase" id="RU363115"/>
    </source>
</evidence>
<organism evidence="15 16">
    <name type="scientific">Salix dunnii</name>
    <dbReference type="NCBI Taxonomy" id="1413687"/>
    <lineage>
        <taxon>Eukaryota</taxon>
        <taxon>Viridiplantae</taxon>
        <taxon>Streptophyta</taxon>
        <taxon>Embryophyta</taxon>
        <taxon>Tracheophyta</taxon>
        <taxon>Spermatophyta</taxon>
        <taxon>Magnoliopsida</taxon>
        <taxon>eudicotyledons</taxon>
        <taxon>Gunneridae</taxon>
        <taxon>Pentapetalae</taxon>
        <taxon>rosids</taxon>
        <taxon>fabids</taxon>
        <taxon>Malpighiales</taxon>
        <taxon>Salicaceae</taxon>
        <taxon>Saliceae</taxon>
        <taxon>Salix</taxon>
    </lineage>
</organism>
<dbReference type="AlphaFoldDB" id="A0A835J211"/>
<dbReference type="GO" id="GO:0000045">
    <property type="term" value="P:autophagosome assembly"/>
    <property type="evidence" value="ECO:0007669"/>
    <property type="project" value="TreeGrafter"/>
</dbReference>
<keyword evidence="5 13" id="KW-0645">Protease</keyword>
<dbReference type="InterPro" id="IPR046792">
    <property type="entry name" value="Peptidase_C54_cat"/>
</dbReference>
<dbReference type="GO" id="GO:0004197">
    <property type="term" value="F:cysteine-type endopeptidase activity"/>
    <property type="evidence" value="ECO:0007669"/>
    <property type="project" value="TreeGrafter"/>
</dbReference>
<feature type="domain" description="Peptidase C54 catalytic" evidence="14">
    <location>
        <begin position="23"/>
        <end position="199"/>
    </location>
</feature>
<evidence type="ECO:0000313" key="16">
    <source>
        <dbReference type="Proteomes" id="UP000657918"/>
    </source>
</evidence>
<keyword evidence="6 13" id="KW-0378">Hydrolase</keyword>
<evidence type="ECO:0000256" key="10">
    <source>
        <dbReference type="ARBA" id="ARBA00029362"/>
    </source>
</evidence>
<keyword evidence="4 13" id="KW-0963">Cytoplasm</keyword>
<dbReference type="SUPFAM" id="SSF54001">
    <property type="entry name" value="Cysteine proteinases"/>
    <property type="match status" value="1"/>
</dbReference>
<reference evidence="15 16" key="1">
    <citation type="submission" date="2020-10" db="EMBL/GenBank/DDBJ databases">
        <title>Plant Genome Project.</title>
        <authorList>
            <person name="Zhang R.-G."/>
        </authorList>
    </citation>
    <scope>NUCLEOTIDE SEQUENCE [LARGE SCALE GENOMIC DNA]</scope>
    <source>
        <strain evidence="15">FAFU-HL-1</strain>
        <tissue evidence="15">Leaf</tissue>
    </source>
</reference>
<keyword evidence="7" id="KW-0788">Thiol protease</keyword>
<evidence type="ECO:0000256" key="4">
    <source>
        <dbReference type="ARBA" id="ARBA00022490"/>
    </source>
</evidence>
<evidence type="ECO:0000256" key="12">
    <source>
        <dbReference type="ARBA" id="ARBA00045891"/>
    </source>
</evidence>
<accession>A0A835J211</accession>
<dbReference type="GO" id="GO:0000423">
    <property type="term" value="P:mitophagy"/>
    <property type="evidence" value="ECO:0007669"/>
    <property type="project" value="TreeGrafter"/>
</dbReference>
<dbReference type="EC" id="3.4.22.-" evidence="13"/>
<dbReference type="EMBL" id="JADGMS010000017">
    <property type="protein sequence ID" value="KAF9663122.1"/>
    <property type="molecule type" value="Genomic_DNA"/>
</dbReference>
<sequence length="207" mass="23141">MASRSMLQDNSSGAAATTNALAAFYHDCASRILITYRKGFDAIEDSKLTSDVSWGCMLRSSQMLVAQLCCCISHINTRFSDSSIISVNFPALGPWRSLRKPLDKHLDREYVEILHLFGDSESSTFSIHNLLRDGKAYGLQLDHGLFVWLIYKQVHSKREETNLEYQSVSMAVYVISDSEDGERGGAPVICIKDAARRCSEFSKGQED</sequence>
<dbReference type="OrthoDB" id="2960936at2759"/>
<dbReference type="Proteomes" id="UP000657918">
    <property type="component" value="Unassembled WGS sequence"/>
</dbReference>
<comment type="catalytic activity">
    <reaction evidence="10">
        <text>[protein]-C-terminal L-amino acid-glycyl-phosphatidylethanolamide + H2O = [protein]-C-terminal L-amino acid-glycine + a 1,2-diacyl-sn-glycero-3-phosphoethanolamine</text>
        <dbReference type="Rhea" id="RHEA:67548"/>
        <dbReference type="Rhea" id="RHEA-COMP:17323"/>
        <dbReference type="Rhea" id="RHEA-COMP:17324"/>
        <dbReference type="ChEBI" id="CHEBI:15377"/>
        <dbReference type="ChEBI" id="CHEBI:64612"/>
        <dbReference type="ChEBI" id="CHEBI:172940"/>
        <dbReference type="ChEBI" id="CHEBI:172941"/>
    </reaction>
    <physiologicalReaction direction="left-to-right" evidence="10">
        <dbReference type="Rhea" id="RHEA:67549"/>
    </physiologicalReaction>
</comment>
<proteinExistence type="inferred from homology"/>
<evidence type="ECO:0000256" key="3">
    <source>
        <dbReference type="ARBA" id="ARBA00022448"/>
    </source>
</evidence>
<dbReference type="Pfam" id="PF03416">
    <property type="entry name" value="Peptidase_C54"/>
    <property type="match status" value="1"/>
</dbReference>
<comment type="subunit">
    <text evidence="11">Interacts with ATG8.</text>
</comment>
<name>A0A835J211_9ROSI</name>
<evidence type="ECO:0000256" key="6">
    <source>
        <dbReference type="ARBA" id="ARBA00022801"/>
    </source>
</evidence>
<evidence type="ECO:0000256" key="11">
    <source>
        <dbReference type="ARBA" id="ARBA00038724"/>
    </source>
</evidence>